<keyword evidence="1" id="KW-0966">Cell projection</keyword>
<evidence type="ECO:0000313" key="2">
    <source>
        <dbReference type="Proteomes" id="UP000197783"/>
    </source>
</evidence>
<name>A0A245ZF41_9SPHN</name>
<keyword evidence="1" id="KW-0969">Cilium</keyword>
<dbReference type="OrthoDB" id="7432056at2"/>
<dbReference type="PANTHER" id="PTHR42792">
    <property type="entry name" value="FLAGELLIN"/>
    <property type="match status" value="1"/>
</dbReference>
<evidence type="ECO:0000313" key="1">
    <source>
        <dbReference type="EMBL" id="OWK28339.1"/>
    </source>
</evidence>
<keyword evidence="2" id="KW-1185">Reference proteome</keyword>
<dbReference type="SUPFAM" id="SSF64518">
    <property type="entry name" value="Phase 1 flagellin"/>
    <property type="match status" value="1"/>
</dbReference>
<dbReference type="Proteomes" id="UP000197783">
    <property type="component" value="Unassembled WGS sequence"/>
</dbReference>
<reference evidence="1 2" key="1">
    <citation type="submission" date="2017-03" db="EMBL/GenBank/DDBJ databases">
        <title>Genome sequence of Sphingomonas mucosissima DSM 17494.</title>
        <authorList>
            <person name="Poehlein A."/>
            <person name="Wuebbeler J.H."/>
            <person name="Steinbuechel A."/>
            <person name="Daniel R."/>
        </authorList>
    </citation>
    <scope>NUCLEOTIDE SEQUENCE [LARGE SCALE GENOMIC DNA]</scope>
    <source>
        <strain evidence="1 2">DSM 17494</strain>
    </source>
</reference>
<dbReference type="InterPro" id="IPR001492">
    <property type="entry name" value="Flagellin"/>
</dbReference>
<comment type="caution">
    <text evidence="1">The sequence shown here is derived from an EMBL/GenBank/DDBJ whole genome shotgun (WGS) entry which is preliminary data.</text>
</comment>
<dbReference type="RefSeq" id="WP_088335109.1">
    <property type="nucleotide sequence ID" value="NZ_NBBJ01000006.1"/>
</dbReference>
<dbReference type="GO" id="GO:0005198">
    <property type="term" value="F:structural molecule activity"/>
    <property type="evidence" value="ECO:0007669"/>
    <property type="project" value="InterPro"/>
</dbReference>
<dbReference type="AlphaFoldDB" id="A0A245ZF41"/>
<protein>
    <submittedName>
        <fullName evidence="1">Flagellar hook-associated protein FlgL</fullName>
    </submittedName>
</protein>
<gene>
    <name evidence="1" type="ORF">SPMU_31950</name>
</gene>
<dbReference type="PANTHER" id="PTHR42792:SF1">
    <property type="entry name" value="FLAGELLAR HOOK-ASSOCIATED PROTEIN 3"/>
    <property type="match status" value="1"/>
</dbReference>
<dbReference type="Gene3D" id="1.20.1330.10">
    <property type="entry name" value="f41 fragment of flagellin, N-terminal domain"/>
    <property type="match status" value="1"/>
</dbReference>
<sequence>MNRVATIPLQRTMSDAVQRAQQKLSVTQLQLASGKKATSLAALGPETVRNLSTRTLVAKQEAHETVTTRLSTTLSFYDANISGIDNAGQSLSESIVQVIGTNRGTGLKEAINAAFSQFRISLNASQGGLPLFGGSQTEEPFRPKSLQDTLAVAPETAFGNDEVRVSARVADSLDIQYGVTAKELGSGMLQAFRTLASAGEIGEVPTAEQRAILTQSLDELRTALAGVREIGGEVGRKQAQVETLSTRAEQRTILLKDIISRNEDADLGQVAINLAQEKATLQASYSVFGQLSGLSLASYLR</sequence>
<proteinExistence type="predicted"/>
<dbReference type="GO" id="GO:0009288">
    <property type="term" value="C:bacterial-type flagellum"/>
    <property type="evidence" value="ECO:0007669"/>
    <property type="project" value="InterPro"/>
</dbReference>
<accession>A0A245ZF41</accession>
<organism evidence="1 2">
    <name type="scientific">Sphingomonas mucosissima</name>
    <dbReference type="NCBI Taxonomy" id="370959"/>
    <lineage>
        <taxon>Bacteria</taxon>
        <taxon>Pseudomonadati</taxon>
        <taxon>Pseudomonadota</taxon>
        <taxon>Alphaproteobacteria</taxon>
        <taxon>Sphingomonadales</taxon>
        <taxon>Sphingomonadaceae</taxon>
        <taxon>Sphingomonas</taxon>
    </lineage>
</organism>
<keyword evidence="1" id="KW-0282">Flagellum</keyword>
<dbReference type="EMBL" id="NBBJ01000006">
    <property type="protein sequence ID" value="OWK28339.1"/>
    <property type="molecule type" value="Genomic_DNA"/>
</dbReference>